<gene>
    <name evidence="5" type="ORF">GL267_10510</name>
</gene>
<dbReference type="Pfam" id="PF13682">
    <property type="entry name" value="CZB"/>
    <property type="match status" value="1"/>
</dbReference>
<dbReference type="InterPro" id="IPR004090">
    <property type="entry name" value="Chemotax_Me-accpt_rcpt"/>
</dbReference>
<comment type="caution">
    <text evidence="5">The sequence shown here is derived from an EMBL/GenBank/DDBJ whole genome shotgun (WGS) entry which is preliminary data.</text>
</comment>
<proteinExistence type="inferred from homology"/>
<dbReference type="Gene3D" id="1.10.287.950">
    <property type="entry name" value="Methyl-accepting chemotaxis protein"/>
    <property type="match status" value="1"/>
</dbReference>
<dbReference type="GO" id="GO:0006935">
    <property type="term" value="P:chemotaxis"/>
    <property type="evidence" value="ECO:0007669"/>
    <property type="project" value="UniProtKB-KW"/>
</dbReference>
<dbReference type="EMBL" id="WNJL01000035">
    <property type="protein sequence ID" value="NDU43052.1"/>
    <property type="molecule type" value="Genomic_DNA"/>
</dbReference>
<keyword evidence="3" id="KW-0807">Transducer</keyword>
<dbReference type="InterPro" id="IPR051310">
    <property type="entry name" value="MCP_chemotaxis"/>
</dbReference>
<dbReference type="InterPro" id="IPR025991">
    <property type="entry name" value="Chemoreceptor_zinc-bind_dom"/>
</dbReference>
<dbReference type="GO" id="GO:0005886">
    <property type="term" value="C:plasma membrane"/>
    <property type="evidence" value="ECO:0007669"/>
    <property type="project" value="TreeGrafter"/>
</dbReference>
<dbReference type="SMART" id="SM00283">
    <property type="entry name" value="MA"/>
    <property type="match status" value="1"/>
</dbReference>
<keyword evidence="1" id="KW-0145">Chemotaxis</keyword>
<dbReference type="PRINTS" id="PR00260">
    <property type="entry name" value="CHEMTRNSDUCR"/>
</dbReference>
<name>A0A845U605_9PROT</name>
<feature type="domain" description="Methyl-accepting transducer" evidence="4">
    <location>
        <begin position="90"/>
        <end position="292"/>
    </location>
</feature>
<evidence type="ECO:0000256" key="3">
    <source>
        <dbReference type="PROSITE-ProRule" id="PRU00284"/>
    </source>
</evidence>
<dbReference type="PROSITE" id="PS50111">
    <property type="entry name" value="CHEMOTAXIS_TRANSDUC_2"/>
    <property type="match status" value="1"/>
</dbReference>
<evidence type="ECO:0000256" key="1">
    <source>
        <dbReference type="ARBA" id="ARBA00022500"/>
    </source>
</evidence>
<dbReference type="SUPFAM" id="SSF58104">
    <property type="entry name" value="Methyl-accepting chemotaxis protein (MCP) signaling domain"/>
    <property type="match status" value="1"/>
</dbReference>
<comment type="similarity">
    <text evidence="2">Belongs to the methyl-accepting chemotaxis (MCP) protein family.</text>
</comment>
<reference evidence="5" key="1">
    <citation type="submission" date="2019-11" db="EMBL/GenBank/DDBJ databases">
        <title>Acidithiobacillus ferrianus sp. nov.: a facultatively anaerobic and extremely acidophilic chemolithoautotroph.</title>
        <authorList>
            <person name="Norris P.R."/>
            <person name="Falagan C."/>
            <person name="Moya-Beltran A."/>
            <person name="Castro M."/>
            <person name="Quatrini R."/>
            <person name="Johnson D.B."/>
        </authorList>
    </citation>
    <scope>NUCLEOTIDE SEQUENCE [LARGE SCALE GENOMIC DNA]</scope>
    <source>
        <strain evidence="5">MG</strain>
    </source>
</reference>
<dbReference type="PANTHER" id="PTHR43531">
    <property type="entry name" value="PROTEIN ICFG"/>
    <property type="match status" value="1"/>
</dbReference>
<protein>
    <submittedName>
        <fullName evidence="5">Chemotaxis protein</fullName>
    </submittedName>
</protein>
<dbReference type="Gene3D" id="1.20.120.30">
    <property type="entry name" value="Aspartate receptor, ligand-binding domain"/>
    <property type="match status" value="1"/>
</dbReference>
<organism evidence="5">
    <name type="scientific">Acidithiobacillus ferrianus</name>
    <dbReference type="NCBI Taxonomy" id="2678518"/>
    <lineage>
        <taxon>Bacteria</taxon>
        <taxon>Pseudomonadati</taxon>
        <taxon>Pseudomonadota</taxon>
        <taxon>Acidithiobacillia</taxon>
        <taxon>Acidithiobacillales</taxon>
        <taxon>Acidithiobacillaceae</taxon>
        <taxon>Acidithiobacillus</taxon>
    </lineage>
</organism>
<accession>A0A845U605</accession>
<dbReference type="GO" id="GO:0004888">
    <property type="term" value="F:transmembrane signaling receptor activity"/>
    <property type="evidence" value="ECO:0007669"/>
    <property type="project" value="InterPro"/>
</dbReference>
<dbReference type="RefSeq" id="WP_163098261.1">
    <property type="nucleotide sequence ID" value="NZ_CP127523.1"/>
</dbReference>
<dbReference type="AlphaFoldDB" id="A0A845U605"/>
<evidence type="ECO:0000256" key="2">
    <source>
        <dbReference type="ARBA" id="ARBA00029447"/>
    </source>
</evidence>
<evidence type="ECO:0000313" key="5">
    <source>
        <dbReference type="EMBL" id="NDU43052.1"/>
    </source>
</evidence>
<dbReference type="GO" id="GO:0007165">
    <property type="term" value="P:signal transduction"/>
    <property type="evidence" value="ECO:0007669"/>
    <property type="project" value="UniProtKB-KW"/>
</dbReference>
<sequence>MSADTSSLVSLLSACLDGDTEVALLIAEDQELQTTVAPLCNWQRKRLQQSNTVLDHQVAALELVTESHLLGLDFHRNFAAAQADSHSLQAQSHAVVTTIRGTAERIAENQTLAEDTLRDVQMGNERLSELIGEMDLVEQAVTAMGKTVQAFLQQTRNITNLAGKVQEIAKQTNLLALNAAIEAARAGEHGRGFAVVADEVKKLAQSSAAAAADIRHSAITISEGAGHVESGVTASITHLRRGGDSLETVADVLGMANRSAQKTQENLQNIANGSAQEITAADVMGHHMNALQQSMDRFTTQFNEIQHGLDTVREQLAQANEAAVGGEAPLATRLTAAKFDHVQWVAHILETLRANDTTIAPSALPDHRQCRLGKWMDGMAQSALAQWPEFIAVQQVHPQVHKLGVALLVALQKGDGEAVRKGTGQLKSLSNMVQQQLDRLRDRIMNH</sequence>
<dbReference type="Pfam" id="PF00015">
    <property type="entry name" value="MCPsignal"/>
    <property type="match status" value="1"/>
</dbReference>
<evidence type="ECO:0000259" key="4">
    <source>
        <dbReference type="PROSITE" id="PS50111"/>
    </source>
</evidence>
<dbReference type="InterPro" id="IPR004089">
    <property type="entry name" value="MCPsignal_dom"/>
</dbReference>
<dbReference type="PANTHER" id="PTHR43531:SF11">
    <property type="entry name" value="METHYL-ACCEPTING CHEMOTAXIS PROTEIN 3"/>
    <property type="match status" value="1"/>
</dbReference>